<dbReference type="EMBL" id="QDEB01127326">
    <property type="protein sequence ID" value="RZB39569.1"/>
    <property type="molecule type" value="Genomic_DNA"/>
</dbReference>
<dbReference type="PROSITE" id="PS50826">
    <property type="entry name" value="RUN"/>
    <property type="match status" value="1"/>
</dbReference>
<dbReference type="Pfam" id="PF02759">
    <property type="entry name" value="RUN"/>
    <property type="match status" value="1"/>
</dbReference>
<evidence type="ECO:0000259" key="1">
    <source>
        <dbReference type="PROSITE" id="PS50826"/>
    </source>
</evidence>
<evidence type="ECO:0000313" key="3">
    <source>
        <dbReference type="Proteomes" id="UP000292052"/>
    </source>
</evidence>
<dbReference type="PANTHER" id="PTHR15591">
    <property type="entry name" value="RUN AND SH3 DOMAIN CONTAINING"/>
    <property type="match status" value="1"/>
</dbReference>
<keyword evidence="3" id="KW-1185">Reference proteome</keyword>
<dbReference type="InterPro" id="IPR004012">
    <property type="entry name" value="Run_dom"/>
</dbReference>
<accession>A0A482V8V6</accession>
<comment type="caution">
    <text evidence="2">The sequence shown here is derived from an EMBL/GenBank/DDBJ whole genome shotgun (WGS) entry which is preliminary data.</text>
</comment>
<gene>
    <name evidence="2" type="ORF">BDFB_002206</name>
</gene>
<organism evidence="2 3">
    <name type="scientific">Asbolus verrucosus</name>
    <name type="common">Desert ironclad beetle</name>
    <dbReference type="NCBI Taxonomy" id="1661398"/>
    <lineage>
        <taxon>Eukaryota</taxon>
        <taxon>Metazoa</taxon>
        <taxon>Ecdysozoa</taxon>
        <taxon>Arthropoda</taxon>
        <taxon>Hexapoda</taxon>
        <taxon>Insecta</taxon>
        <taxon>Pterygota</taxon>
        <taxon>Neoptera</taxon>
        <taxon>Endopterygota</taxon>
        <taxon>Coleoptera</taxon>
        <taxon>Polyphaga</taxon>
        <taxon>Cucujiformia</taxon>
        <taxon>Tenebrionidae</taxon>
        <taxon>Pimeliinae</taxon>
        <taxon>Asbolus</taxon>
    </lineage>
</organism>
<sequence length="194" mass="22782">MLHSREDPKKIIIAVRKCLATSIRDLMQHGTKSRSVLPLVDYFYQTPSTTHGWDIILYYYHFKKGDEFTSSTIQKLSRSFNLEIAGVSPRNSQKNLLCVIENIISTHSRYKKSHDSHFKAFVCAALNAKRLVVWLNLIFHCKDIIKTFYYPWSYVASTRYQDGLKSLDALTRFRFDLPVDLDVRKYQIEDNFFI</sequence>
<evidence type="ECO:0000313" key="2">
    <source>
        <dbReference type="EMBL" id="RZB39569.1"/>
    </source>
</evidence>
<proteinExistence type="predicted"/>
<dbReference type="SUPFAM" id="SSF140741">
    <property type="entry name" value="RUN domain-like"/>
    <property type="match status" value="1"/>
</dbReference>
<dbReference type="Gene3D" id="1.20.58.900">
    <property type="match status" value="1"/>
</dbReference>
<protein>
    <submittedName>
        <fullName evidence="2">RUN domain containing protein</fullName>
    </submittedName>
</protein>
<dbReference type="AlphaFoldDB" id="A0A482V8V6"/>
<dbReference type="PANTHER" id="PTHR15591:SF19">
    <property type="entry name" value="RUN DOMAIN-CONTAINING PROTEIN 1 ISOFORM X1"/>
    <property type="match status" value="1"/>
</dbReference>
<name>A0A482V8V6_ASBVE</name>
<dbReference type="SMART" id="SM00593">
    <property type="entry name" value="RUN"/>
    <property type="match status" value="1"/>
</dbReference>
<dbReference type="Proteomes" id="UP000292052">
    <property type="component" value="Unassembled WGS sequence"/>
</dbReference>
<dbReference type="InterPro" id="IPR047343">
    <property type="entry name" value="RUSC1_2"/>
</dbReference>
<reference evidence="2 3" key="1">
    <citation type="submission" date="2017-03" db="EMBL/GenBank/DDBJ databases">
        <title>Genome of the blue death feigning beetle - Asbolus verrucosus.</title>
        <authorList>
            <person name="Rider S.D."/>
        </authorList>
    </citation>
    <scope>NUCLEOTIDE SEQUENCE [LARGE SCALE GENOMIC DNA]</scope>
    <source>
        <strain evidence="2">Butters</strain>
        <tissue evidence="2">Head and leg muscle</tissue>
    </source>
</reference>
<feature type="domain" description="RUN" evidence="1">
    <location>
        <begin position="10"/>
        <end position="182"/>
    </location>
</feature>
<dbReference type="OrthoDB" id="10068328at2759"/>
<dbReference type="InterPro" id="IPR037213">
    <property type="entry name" value="Run_dom_sf"/>
</dbReference>